<name>A0A1M5TUD1_9BACT</name>
<proteinExistence type="predicted"/>
<dbReference type="Pfam" id="PF02607">
    <property type="entry name" value="B12-binding_2"/>
    <property type="match status" value="1"/>
</dbReference>
<dbReference type="InterPro" id="IPR006158">
    <property type="entry name" value="Cobalamin-bd"/>
</dbReference>
<dbReference type="STRING" id="1123380.SAMN02745199_1482"/>
<dbReference type="InterPro" id="IPR036724">
    <property type="entry name" value="Cobalamin-bd_sf"/>
</dbReference>
<dbReference type="AlphaFoldDB" id="A0A1M5TUD1"/>
<dbReference type="Pfam" id="PF02310">
    <property type="entry name" value="B12-binding"/>
    <property type="match status" value="1"/>
</dbReference>
<organism evidence="2 3">
    <name type="scientific">Thermosipho atlanticus DSM 15807</name>
    <dbReference type="NCBI Taxonomy" id="1123380"/>
    <lineage>
        <taxon>Bacteria</taxon>
        <taxon>Thermotogati</taxon>
        <taxon>Thermotogota</taxon>
        <taxon>Thermotogae</taxon>
        <taxon>Thermotogales</taxon>
        <taxon>Fervidobacteriaceae</taxon>
        <taxon>Thermosipho</taxon>
    </lineage>
</organism>
<sequence>MDKILRKFTDALLDGNKVYASQIIEQNIFEFFSFEKLIVNSLERIGKLWENGEISLAQVYISGIICEELMDKWTKMYQFNNETNLNLAIVVLEDHHTLGKRIVQSILKSSGYKVKDYGLGKTVDETIDLTIRDNIEILLVSTLMLPAALKVKDLKTKLQDMGIDTKIIVGGAPFRIDKTLWKDVGADAYAEHASQIFGILKKMVKK</sequence>
<dbReference type="GO" id="GO:0005829">
    <property type="term" value="C:cytosol"/>
    <property type="evidence" value="ECO:0007669"/>
    <property type="project" value="TreeGrafter"/>
</dbReference>
<accession>A0A1M5TUD1</accession>
<dbReference type="InterPro" id="IPR003759">
    <property type="entry name" value="Cbl-bd_cap"/>
</dbReference>
<protein>
    <submittedName>
        <fullName evidence="2">Methanogenic corrinoid protein MtbC1</fullName>
    </submittedName>
</protein>
<dbReference type="Gene3D" id="3.40.50.280">
    <property type="entry name" value="Cobalamin-binding domain"/>
    <property type="match status" value="1"/>
</dbReference>
<feature type="domain" description="B12-binding" evidence="1">
    <location>
        <begin position="83"/>
        <end position="206"/>
    </location>
</feature>
<dbReference type="OrthoDB" id="5756833at2"/>
<evidence type="ECO:0000313" key="2">
    <source>
        <dbReference type="EMBL" id="SHH54397.1"/>
    </source>
</evidence>
<evidence type="ECO:0000259" key="1">
    <source>
        <dbReference type="PROSITE" id="PS51332"/>
    </source>
</evidence>
<dbReference type="InterPro" id="IPR036594">
    <property type="entry name" value="Meth_synthase_dom"/>
</dbReference>
<dbReference type="RefSeq" id="WP_159429139.1">
    <property type="nucleotide sequence ID" value="NZ_FQXN01000006.1"/>
</dbReference>
<dbReference type="GO" id="GO:0008705">
    <property type="term" value="F:methionine synthase activity"/>
    <property type="evidence" value="ECO:0007669"/>
    <property type="project" value="TreeGrafter"/>
</dbReference>
<dbReference type="InterPro" id="IPR050554">
    <property type="entry name" value="Met_Synthase/Corrinoid"/>
</dbReference>
<keyword evidence="3" id="KW-1185">Reference proteome</keyword>
<dbReference type="EMBL" id="FQXN01000006">
    <property type="protein sequence ID" value="SHH54397.1"/>
    <property type="molecule type" value="Genomic_DNA"/>
</dbReference>
<dbReference type="Gene3D" id="1.10.1240.10">
    <property type="entry name" value="Methionine synthase domain"/>
    <property type="match status" value="1"/>
</dbReference>
<dbReference type="PANTHER" id="PTHR45833">
    <property type="entry name" value="METHIONINE SYNTHASE"/>
    <property type="match status" value="1"/>
</dbReference>
<evidence type="ECO:0000313" key="3">
    <source>
        <dbReference type="Proteomes" id="UP000242592"/>
    </source>
</evidence>
<dbReference type="GO" id="GO:0046872">
    <property type="term" value="F:metal ion binding"/>
    <property type="evidence" value="ECO:0007669"/>
    <property type="project" value="InterPro"/>
</dbReference>
<reference evidence="3" key="1">
    <citation type="submission" date="2016-11" db="EMBL/GenBank/DDBJ databases">
        <authorList>
            <person name="Varghese N."/>
            <person name="Submissions S."/>
        </authorList>
    </citation>
    <scope>NUCLEOTIDE SEQUENCE [LARGE SCALE GENOMIC DNA]</scope>
    <source>
        <strain evidence="3">DSM 15807</strain>
    </source>
</reference>
<dbReference type="SUPFAM" id="SSF52242">
    <property type="entry name" value="Cobalamin (vitamin B12)-binding domain"/>
    <property type="match status" value="1"/>
</dbReference>
<dbReference type="PROSITE" id="PS51332">
    <property type="entry name" value="B12_BINDING"/>
    <property type="match status" value="1"/>
</dbReference>
<dbReference type="GO" id="GO:0031419">
    <property type="term" value="F:cobalamin binding"/>
    <property type="evidence" value="ECO:0007669"/>
    <property type="project" value="InterPro"/>
</dbReference>
<dbReference type="Proteomes" id="UP000242592">
    <property type="component" value="Unassembled WGS sequence"/>
</dbReference>
<gene>
    <name evidence="2" type="ORF">SAMN02745199_1482</name>
</gene>